<name>A0A4Q1BNL4_TREME</name>
<dbReference type="VEuPathDB" id="FungiDB:TREMEDRAFT_60797"/>
<proteinExistence type="predicted"/>
<sequence>MDPPVGREAVRGGDTTKKKIPKVAFYVLGAAFTLSAGLTILIFPYIRQAARLSREASLQATSHPTTRISSSILHPNSIHPLSPTNMSTTPLESNMSIGKDTGSSASLLNTIVQSEQSRLMTSDLQNESRLLLHGAGGSQDEAKRRGEGSSEGMKTIADGLKNSSAEQKAGRGEDSGGEEDAMGALEGFKALGIATGVVFGTAALGIWVTSYILGVNDMSSFSRRMRETLETNMPFLVDRVHSVPDSKDFLIIPMEDQDETEELKEMRDFFEDIDREWE</sequence>
<dbReference type="OrthoDB" id="5346979at2759"/>
<protein>
    <submittedName>
        <fullName evidence="3">Uncharacterized protein</fullName>
    </submittedName>
</protein>
<dbReference type="AlphaFoldDB" id="A0A4Q1BNL4"/>
<feature type="compositionally biased region" description="Polar residues" evidence="1">
    <location>
        <begin position="61"/>
        <end position="74"/>
    </location>
</feature>
<dbReference type="EMBL" id="SDIL01000031">
    <property type="protein sequence ID" value="RXK39465.1"/>
    <property type="molecule type" value="Genomic_DNA"/>
</dbReference>
<accession>A0A4Q1BNL4</accession>
<feature type="transmembrane region" description="Helical" evidence="2">
    <location>
        <begin position="190"/>
        <end position="213"/>
    </location>
</feature>
<keyword evidence="2" id="KW-1133">Transmembrane helix</keyword>
<keyword evidence="4" id="KW-1185">Reference proteome</keyword>
<evidence type="ECO:0000256" key="1">
    <source>
        <dbReference type="SAM" id="MobiDB-lite"/>
    </source>
</evidence>
<gene>
    <name evidence="3" type="ORF">M231_03298</name>
</gene>
<feature type="region of interest" description="Disordered" evidence="1">
    <location>
        <begin position="61"/>
        <end position="88"/>
    </location>
</feature>
<reference evidence="3 4" key="1">
    <citation type="submission" date="2016-06" db="EMBL/GenBank/DDBJ databases">
        <title>Evolution of pathogenesis and genome organization in the Tremellales.</title>
        <authorList>
            <person name="Cuomo C."/>
            <person name="Litvintseva A."/>
            <person name="Heitman J."/>
            <person name="Chen Y."/>
            <person name="Sun S."/>
            <person name="Springer D."/>
            <person name="Dromer F."/>
            <person name="Young S."/>
            <person name="Zeng Q."/>
            <person name="Chapman S."/>
            <person name="Gujja S."/>
            <person name="Saif S."/>
            <person name="Birren B."/>
        </authorList>
    </citation>
    <scope>NUCLEOTIDE SEQUENCE [LARGE SCALE GENOMIC DNA]</scope>
    <source>
        <strain evidence="3 4">ATCC 28783</strain>
    </source>
</reference>
<evidence type="ECO:0000256" key="2">
    <source>
        <dbReference type="SAM" id="Phobius"/>
    </source>
</evidence>
<feature type="region of interest" description="Disordered" evidence="1">
    <location>
        <begin position="132"/>
        <end position="180"/>
    </location>
</feature>
<comment type="caution">
    <text evidence="3">The sequence shown here is derived from an EMBL/GenBank/DDBJ whole genome shotgun (WGS) entry which is preliminary data.</text>
</comment>
<dbReference type="InParanoid" id="A0A4Q1BNL4"/>
<dbReference type="Proteomes" id="UP000289152">
    <property type="component" value="Unassembled WGS sequence"/>
</dbReference>
<evidence type="ECO:0000313" key="3">
    <source>
        <dbReference type="EMBL" id="RXK39465.1"/>
    </source>
</evidence>
<organism evidence="3 4">
    <name type="scientific">Tremella mesenterica</name>
    <name type="common">Jelly fungus</name>
    <dbReference type="NCBI Taxonomy" id="5217"/>
    <lineage>
        <taxon>Eukaryota</taxon>
        <taxon>Fungi</taxon>
        <taxon>Dikarya</taxon>
        <taxon>Basidiomycota</taxon>
        <taxon>Agaricomycotina</taxon>
        <taxon>Tremellomycetes</taxon>
        <taxon>Tremellales</taxon>
        <taxon>Tremellaceae</taxon>
        <taxon>Tremella</taxon>
    </lineage>
</organism>
<feature type="transmembrane region" description="Helical" evidence="2">
    <location>
        <begin position="23"/>
        <end position="46"/>
    </location>
</feature>
<keyword evidence="2" id="KW-0472">Membrane</keyword>
<evidence type="ECO:0000313" key="4">
    <source>
        <dbReference type="Proteomes" id="UP000289152"/>
    </source>
</evidence>
<keyword evidence="2" id="KW-0812">Transmembrane</keyword>